<proteinExistence type="predicted"/>
<evidence type="ECO:0000256" key="3">
    <source>
        <dbReference type="ARBA" id="ARBA00030681"/>
    </source>
</evidence>
<name>A0AAN8WUE3_HALRR</name>
<dbReference type="Gene3D" id="3.40.50.620">
    <property type="entry name" value="HUPs"/>
    <property type="match status" value="1"/>
</dbReference>
<evidence type="ECO:0000256" key="2">
    <source>
        <dbReference type="ARBA" id="ARBA00022598"/>
    </source>
</evidence>
<dbReference type="InterPro" id="IPR003694">
    <property type="entry name" value="NAD_synthase"/>
</dbReference>
<protein>
    <recommendedName>
        <fullName evidence="1">Glutamine-dependent NAD(+) synthetase</fullName>
    </recommendedName>
    <alternativeName>
        <fullName evidence="3">NAD(+) synthase [glutamine-hydrolyzing]</fullName>
    </alternativeName>
</protein>
<dbReference type="PANTHER" id="PTHR23090:SF9">
    <property type="entry name" value="GLUTAMINE-DEPENDENT NAD(+) SYNTHETASE"/>
    <property type="match status" value="1"/>
</dbReference>
<dbReference type="AlphaFoldDB" id="A0AAN8WUE3"/>
<accession>A0AAN8WUE3</accession>
<dbReference type="GO" id="GO:0005737">
    <property type="term" value="C:cytoplasm"/>
    <property type="evidence" value="ECO:0007669"/>
    <property type="project" value="InterPro"/>
</dbReference>
<dbReference type="SUPFAM" id="SSF52402">
    <property type="entry name" value="Adenine nucleotide alpha hydrolases-like"/>
    <property type="match status" value="1"/>
</dbReference>
<dbReference type="InterPro" id="IPR014729">
    <property type="entry name" value="Rossmann-like_a/b/a_fold"/>
</dbReference>
<dbReference type="GO" id="GO:0009435">
    <property type="term" value="P:NAD+ biosynthetic process"/>
    <property type="evidence" value="ECO:0007669"/>
    <property type="project" value="InterPro"/>
</dbReference>
<keyword evidence="2 5" id="KW-0436">Ligase</keyword>
<dbReference type="Proteomes" id="UP001381693">
    <property type="component" value="Unassembled WGS sequence"/>
</dbReference>
<gene>
    <name evidence="5" type="primary">NADSYN1_1</name>
    <name evidence="5" type="ORF">SK128_007790</name>
</gene>
<organism evidence="5 6">
    <name type="scientific">Halocaridina rubra</name>
    <name type="common">Hawaiian red shrimp</name>
    <dbReference type="NCBI Taxonomy" id="373956"/>
    <lineage>
        <taxon>Eukaryota</taxon>
        <taxon>Metazoa</taxon>
        <taxon>Ecdysozoa</taxon>
        <taxon>Arthropoda</taxon>
        <taxon>Crustacea</taxon>
        <taxon>Multicrustacea</taxon>
        <taxon>Malacostraca</taxon>
        <taxon>Eumalacostraca</taxon>
        <taxon>Eucarida</taxon>
        <taxon>Decapoda</taxon>
        <taxon>Pleocyemata</taxon>
        <taxon>Caridea</taxon>
        <taxon>Atyoidea</taxon>
        <taxon>Atyidae</taxon>
        <taxon>Halocaridina</taxon>
    </lineage>
</organism>
<reference evidence="5 6" key="1">
    <citation type="submission" date="2023-11" db="EMBL/GenBank/DDBJ databases">
        <title>Halocaridina rubra genome assembly.</title>
        <authorList>
            <person name="Smith C."/>
        </authorList>
    </citation>
    <scope>NUCLEOTIDE SEQUENCE [LARGE SCALE GENOMIC DNA]</scope>
    <source>
        <strain evidence="5">EP-1</strain>
        <tissue evidence="5">Whole</tissue>
    </source>
</reference>
<dbReference type="SUPFAM" id="SSF56317">
    <property type="entry name" value="Carbon-nitrogen hydrolase"/>
    <property type="match status" value="1"/>
</dbReference>
<dbReference type="PROSITE" id="PS50263">
    <property type="entry name" value="CN_HYDROLASE"/>
    <property type="match status" value="1"/>
</dbReference>
<keyword evidence="6" id="KW-1185">Reference proteome</keyword>
<comment type="caution">
    <text evidence="5">The sequence shown here is derived from an EMBL/GenBank/DDBJ whole genome shotgun (WGS) entry which is preliminary data.</text>
</comment>
<sequence length="297" mass="33196">MKNIILYIPRRILLIRPKMILANDSFIGYGETRWFTEWTKIREVEEYLLPQVIRETTGQSKVPFGDGIIVTKDTTLGYEICEELWNPESCHVPQCFDGVEIISNGLGAHEEFGRPGIGYRMVEMATMKSGGCYLLANQRGCDGSKGYFPGDACIGLNGNIVAYASLYAIDEVEVVTACVDMESIRRYKASIRSRCLHAAKSKPYPRIEVDFCVADAAWLKTGIPPEHPKEPPFIPTRSEQILKAPACWLWDYLRRSGYKAVLIPLSGDTDSTATAAIAFSMCHLLMNAIKDGNKKAR</sequence>
<dbReference type="InterPro" id="IPR003010">
    <property type="entry name" value="C-N_Hydrolase"/>
</dbReference>
<evidence type="ECO:0000259" key="4">
    <source>
        <dbReference type="PROSITE" id="PS50263"/>
    </source>
</evidence>
<evidence type="ECO:0000256" key="1">
    <source>
        <dbReference type="ARBA" id="ARBA00017309"/>
    </source>
</evidence>
<dbReference type="EMBL" id="JAXCGZ010015317">
    <property type="protein sequence ID" value="KAK7070541.1"/>
    <property type="molecule type" value="Genomic_DNA"/>
</dbReference>
<dbReference type="Pfam" id="PF00795">
    <property type="entry name" value="CN_hydrolase"/>
    <property type="match status" value="1"/>
</dbReference>
<evidence type="ECO:0000313" key="5">
    <source>
        <dbReference type="EMBL" id="KAK7070541.1"/>
    </source>
</evidence>
<dbReference type="InterPro" id="IPR036526">
    <property type="entry name" value="C-N_Hydrolase_sf"/>
</dbReference>
<evidence type="ECO:0000313" key="6">
    <source>
        <dbReference type="Proteomes" id="UP001381693"/>
    </source>
</evidence>
<feature type="domain" description="CN hydrolase" evidence="4">
    <location>
        <begin position="1"/>
        <end position="181"/>
    </location>
</feature>
<dbReference type="PANTHER" id="PTHR23090">
    <property type="entry name" value="NH 3 /GLUTAMINE-DEPENDENT NAD + SYNTHETASE"/>
    <property type="match status" value="1"/>
</dbReference>
<dbReference type="Gene3D" id="3.60.110.10">
    <property type="entry name" value="Carbon-nitrogen hydrolase"/>
    <property type="match status" value="1"/>
</dbReference>
<dbReference type="GO" id="GO:0004359">
    <property type="term" value="F:glutaminase activity"/>
    <property type="evidence" value="ECO:0007669"/>
    <property type="project" value="InterPro"/>
</dbReference>
<dbReference type="GO" id="GO:0003952">
    <property type="term" value="F:NAD+ synthase (glutamine-hydrolyzing) activity"/>
    <property type="evidence" value="ECO:0007669"/>
    <property type="project" value="InterPro"/>
</dbReference>